<keyword evidence="1" id="KW-0732">Signal</keyword>
<name>A0A1M7RTI9_FERGO</name>
<accession>A0A1M7RTI9</accession>
<sequence length="517" mass="59476">MHLEDCKMTNQRIKLCTKKCTAFLLILLFFQTSLANLIYDTNIGTSYGSLPVPANWLNLDNQQSTKEIVKTEINFALYTADWSSSIVTKYSGWWGVPANPAENVFYLSEDIPPFINIILDYKVGDFALYLELPFEKEYTNKLVTLSDHTNVPFNPLNPLDISKLSVDLNFPRMGYIYYSNDNLYLSIGRFPLKWGDAKYPVHISPTTYQDNLTFTIKFPTMIYTFHAIASYPLLSNQEYDIQRNYSDQHTSGRYFYEPSKYIIAHRFDFYGNVGDVKTRFGLGELNVVGGKHLDLIDINPILIFHNTYGEGYRNVTGSLDFSILWNSLKIYGEYVLDDVVGPTETGSGYKPGASSYNIGAQYDFGEFSIWAEYDEIGEWMYVTNYLPYLRINVRHFDLENNLGGRFMFDYPLGFTYGPDAKMFSAGLNGKIQDLSFEVVYNMLTKGLVDDNGTIRWKWFWDSWAGNVSESGATTPEKAGERTYNIFSVKANWKNITLLYKTIDFEKYFLSAQVSYNF</sequence>
<dbReference type="STRING" id="1121883.SAMN02745226_00148"/>
<feature type="chain" id="PRO_5012839424" description="Capsule assembly protein Wzi" evidence="1">
    <location>
        <begin position="36"/>
        <end position="517"/>
    </location>
</feature>
<evidence type="ECO:0008006" key="4">
    <source>
        <dbReference type="Google" id="ProtNLM"/>
    </source>
</evidence>
<keyword evidence="3" id="KW-1185">Reference proteome</keyword>
<evidence type="ECO:0000313" key="2">
    <source>
        <dbReference type="EMBL" id="SHN49589.1"/>
    </source>
</evidence>
<proteinExistence type="predicted"/>
<evidence type="ECO:0000313" key="3">
    <source>
        <dbReference type="Proteomes" id="UP000184207"/>
    </source>
</evidence>
<dbReference type="Proteomes" id="UP000184207">
    <property type="component" value="Unassembled WGS sequence"/>
</dbReference>
<reference evidence="3" key="1">
    <citation type="submission" date="2016-12" db="EMBL/GenBank/DDBJ databases">
        <authorList>
            <person name="Varghese N."/>
            <person name="Submissions S."/>
        </authorList>
    </citation>
    <scope>NUCLEOTIDE SEQUENCE [LARGE SCALE GENOMIC DNA]</scope>
    <source>
        <strain evidence="3">DSM 13020</strain>
    </source>
</reference>
<protein>
    <recommendedName>
        <fullName evidence="4">Capsule assembly protein Wzi</fullName>
    </recommendedName>
</protein>
<organism evidence="2 3">
    <name type="scientific">Fervidobacterium gondwanense DSM 13020</name>
    <dbReference type="NCBI Taxonomy" id="1121883"/>
    <lineage>
        <taxon>Bacteria</taxon>
        <taxon>Thermotogati</taxon>
        <taxon>Thermotogota</taxon>
        <taxon>Thermotogae</taxon>
        <taxon>Thermotogales</taxon>
        <taxon>Fervidobacteriaceae</taxon>
        <taxon>Fervidobacterium</taxon>
    </lineage>
</organism>
<feature type="signal peptide" evidence="1">
    <location>
        <begin position="1"/>
        <end position="35"/>
    </location>
</feature>
<dbReference type="RefSeq" id="WP_178137730.1">
    <property type="nucleotide sequence ID" value="NZ_FRDJ01000001.1"/>
</dbReference>
<dbReference type="EMBL" id="FRDJ01000001">
    <property type="protein sequence ID" value="SHN49589.1"/>
    <property type="molecule type" value="Genomic_DNA"/>
</dbReference>
<evidence type="ECO:0000256" key="1">
    <source>
        <dbReference type="SAM" id="SignalP"/>
    </source>
</evidence>
<gene>
    <name evidence="2" type="ORF">SAMN02745226_00148</name>
</gene>
<dbReference type="AlphaFoldDB" id="A0A1M7RTI9"/>